<evidence type="ECO:0000313" key="4">
    <source>
        <dbReference type="EMBL" id="KKK48027.1"/>
    </source>
</evidence>
<sequence>MPPDRSNVLFILSDQHNAKVLGCKSHPDVQTPHLDRMAAEGVRFDNAITQNPICTPSRVCYISGQYAHNHGYYGLNGPKPKGLPTMFGHFRNAGYRTGAFGKIHCPEYWVEDDCDEFHETCEVIRVLEELPVDGGGPSAGVADTNADQRVLGVEHALRLQVDGQELG</sequence>
<feature type="domain" description="Sulfatase N-terminal" evidence="3">
    <location>
        <begin position="6"/>
        <end position="122"/>
    </location>
</feature>
<keyword evidence="2" id="KW-0378">Hydrolase</keyword>
<name>A0A0F8VUP0_9ZZZZ</name>
<dbReference type="AlphaFoldDB" id="A0A0F8VUP0"/>
<dbReference type="Gene3D" id="3.40.720.10">
    <property type="entry name" value="Alkaline Phosphatase, subunit A"/>
    <property type="match status" value="1"/>
</dbReference>
<dbReference type="InterPro" id="IPR000917">
    <property type="entry name" value="Sulfatase_N"/>
</dbReference>
<dbReference type="EMBL" id="LAZR01069277">
    <property type="protein sequence ID" value="KKK48027.1"/>
    <property type="molecule type" value="Genomic_DNA"/>
</dbReference>
<evidence type="ECO:0000256" key="1">
    <source>
        <dbReference type="ARBA" id="ARBA00022723"/>
    </source>
</evidence>
<gene>
    <name evidence="4" type="ORF">LCGC14_3149270</name>
</gene>
<dbReference type="PANTHER" id="PTHR45953">
    <property type="entry name" value="IDURONATE 2-SULFATASE"/>
    <property type="match status" value="1"/>
</dbReference>
<comment type="caution">
    <text evidence="4">The sequence shown here is derived from an EMBL/GenBank/DDBJ whole genome shotgun (WGS) entry which is preliminary data.</text>
</comment>
<evidence type="ECO:0000259" key="3">
    <source>
        <dbReference type="Pfam" id="PF00884"/>
    </source>
</evidence>
<proteinExistence type="predicted"/>
<organism evidence="4">
    <name type="scientific">marine sediment metagenome</name>
    <dbReference type="NCBI Taxonomy" id="412755"/>
    <lineage>
        <taxon>unclassified sequences</taxon>
        <taxon>metagenomes</taxon>
        <taxon>ecological metagenomes</taxon>
    </lineage>
</organism>
<evidence type="ECO:0000256" key="2">
    <source>
        <dbReference type="ARBA" id="ARBA00022801"/>
    </source>
</evidence>
<dbReference type="Pfam" id="PF00884">
    <property type="entry name" value="Sulfatase"/>
    <property type="match status" value="1"/>
</dbReference>
<dbReference type="InterPro" id="IPR017850">
    <property type="entry name" value="Alkaline_phosphatase_core_sf"/>
</dbReference>
<accession>A0A0F8VUP0</accession>
<dbReference type="GO" id="GO:0008484">
    <property type="term" value="F:sulfuric ester hydrolase activity"/>
    <property type="evidence" value="ECO:0007669"/>
    <property type="project" value="TreeGrafter"/>
</dbReference>
<keyword evidence="1" id="KW-0479">Metal-binding</keyword>
<protein>
    <recommendedName>
        <fullName evidence="3">Sulfatase N-terminal domain-containing protein</fullName>
    </recommendedName>
</protein>
<feature type="non-terminal residue" evidence="4">
    <location>
        <position position="167"/>
    </location>
</feature>
<dbReference type="GO" id="GO:0005737">
    <property type="term" value="C:cytoplasm"/>
    <property type="evidence" value="ECO:0007669"/>
    <property type="project" value="TreeGrafter"/>
</dbReference>
<reference evidence="4" key="1">
    <citation type="journal article" date="2015" name="Nature">
        <title>Complex archaea that bridge the gap between prokaryotes and eukaryotes.</title>
        <authorList>
            <person name="Spang A."/>
            <person name="Saw J.H."/>
            <person name="Jorgensen S.L."/>
            <person name="Zaremba-Niedzwiedzka K."/>
            <person name="Martijn J."/>
            <person name="Lind A.E."/>
            <person name="van Eijk R."/>
            <person name="Schleper C."/>
            <person name="Guy L."/>
            <person name="Ettema T.J."/>
        </authorList>
    </citation>
    <scope>NUCLEOTIDE SEQUENCE</scope>
</reference>
<dbReference type="PANTHER" id="PTHR45953:SF1">
    <property type="entry name" value="IDURONATE 2-SULFATASE"/>
    <property type="match status" value="1"/>
</dbReference>
<dbReference type="GO" id="GO:0046872">
    <property type="term" value="F:metal ion binding"/>
    <property type="evidence" value="ECO:0007669"/>
    <property type="project" value="UniProtKB-KW"/>
</dbReference>
<dbReference type="SUPFAM" id="SSF53649">
    <property type="entry name" value="Alkaline phosphatase-like"/>
    <property type="match status" value="1"/>
</dbReference>